<evidence type="ECO:0008006" key="4">
    <source>
        <dbReference type="Google" id="ProtNLM"/>
    </source>
</evidence>
<evidence type="ECO:0000256" key="1">
    <source>
        <dbReference type="SAM" id="MobiDB-lite"/>
    </source>
</evidence>
<feature type="compositionally biased region" description="Basic and acidic residues" evidence="1">
    <location>
        <begin position="325"/>
        <end position="334"/>
    </location>
</feature>
<dbReference type="GO" id="GO:0032968">
    <property type="term" value="P:positive regulation of transcription elongation by RNA polymerase II"/>
    <property type="evidence" value="ECO:0007669"/>
    <property type="project" value="TreeGrafter"/>
</dbReference>
<evidence type="ECO:0000313" key="3">
    <source>
        <dbReference type="Proteomes" id="UP000622797"/>
    </source>
</evidence>
<dbReference type="AlphaFoldDB" id="A0A8H4TUA2"/>
<sequence length="406" mass="45519">MSDSEDPIDPIDEGGDDLFGDEGDDDIVPTKEPVHEDDELASDPEGDSYARYRNDDDDQAQVQTRDQVVMGVKTYRHRIPKPKDGALRILRVPKFMKIMPEEYNPDTYQPTDFDLANAKAEHPKHMARVRRDHSTGELKSNTNVFHWSDGSVTISVGGEHYEVHRKALAPPPDKPYNEVHDGHYYAAAAELHSNLLMTVGHITEQYNVRPNKAVGDDALSLLAERMASASKPANATDMIIKTTRDPELQKKQAELAEKERMKAQRRRENAAAKMDGGYGRSARGGLSIGDLEGGRRGAAGSRKRGAPSAGKARRRRDEESDEELDHAVDRHEGYSLDDGFIVNSDDEEMDSGAEDDEEEELLDDDEDEKPRSKRQRTRDRSEDEGSDVEQVAGRARRRNVLDDDDD</sequence>
<dbReference type="GO" id="GO:0006368">
    <property type="term" value="P:transcription elongation by RNA polymerase II"/>
    <property type="evidence" value="ECO:0007669"/>
    <property type="project" value="InterPro"/>
</dbReference>
<dbReference type="Proteomes" id="UP000622797">
    <property type="component" value="Unassembled WGS sequence"/>
</dbReference>
<feature type="compositionally biased region" description="Basic and acidic residues" evidence="1">
    <location>
        <begin position="255"/>
        <end position="270"/>
    </location>
</feature>
<feature type="compositionally biased region" description="Acidic residues" evidence="1">
    <location>
        <begin position="1"/>
        <end position="27"/>
    </location>
</feature>
<dbReference type="InterPro" id="IPR007149">
    <property type="entry name" value="Leo1"/>
</dbReference>
<proteinExistence type="predicted"/>
<feature type="region of interest" description="Disordered" evidence="1">
    <location>
        <begin position="1"/>
        <end position="60"/>
    </location>
</feature>
<feature type="region of interest" description="Disordered" evidence="1">
    <location>
        <begin position="255"/>
        <end position="406"/>
    </location>
</feature>
<dbReference type="PANTHER" id="PTHR23146">
    <property type="entry name" value="LEO1 PROTEIN"/>
    <property type="match status" value="1"/>
</dbReference>
<reference evidence="2" key="1">
    <citation type="journal article" date="2020" name="BMC Genomics">
        <title>Correction to: Identification and distribution of gene clusters required for synthesis of sphingolipid metabolism inhibitors in diverse species of the filamentous fungus Fusarium.</title>
        <authorList>
            <person name="Kim H.S."/>
            <person name="Lohmar J.M."/>
            <person name="Busman M."/>
            <person name="Brown D.W."/>
            <person name="Naumann T.A."/>
            <person name="Divon H.H."/>
            <person name="Lysoe E."/>
            <person name="Uhlig S."/>
            <person name="Proctor R.H."/>
        </authorList>
    </citation>
    <scope>NUCLEOTIDE SEQUENCE</scope>
    <source>
        <strain evidence="2">NRRL 20472</strain>
    </source>
</reference>
<organism evidence="2 3">
    <name type="scientific">Fusarium sarcochroum</name>
    <dbReference type="NCBI Taxonomy" id="1208366"/>
    <lineage>
        <taxon>Eukaryota</taxon>
        <taxon>Fungi</taxon>
        <taxon>Dikarya</taxon>
        <taxon>Ascomycota</taxon>
        <taxon>Pezizomycotina</taxon>
        <taxon>Sordariomycetes</taxon>
        <taxon>Hypocreomycetidae</taxon>
        <taxon>Hypocreales</taxon>
        <taxon>Nectriaceae</taxon>
        <taxon>Fusarium</taxon>
        <taxon>Fusarium lateritium species complex</taxon>
    </lineage>
</organism>
<comment type="caution">
    <text evidence="2">The sequence shown here is derived from an EMBL/GenBank/DDBJ whole genome shotgun (WGS) entry which is preliminary data.</text>
</comment>
<gene>
    <name evidence="2" type="ORF">FSARC_7901</name>
</gene>
<feature type="compositionally biased region" description="Acidic residues" evidence="1">
    <location>
        <begin position="35"/>
        <end position="46"/>
    </location>
</feature>
<keyword evidence="3" id="KW-1185">Reference proteome</keyword>
<dbReference type="Pfam" id="PF04004">
    <property type="entry name" value="Leo1"/>
    <property type="match status" value="1"/>
</dbReference>
<reference evidence="2" key="2">
    <citation type="submission" date="2020-05" db="EMBL/GenBank/DDBJ databases">
        <authorList>
            <person name="Kim H.-S."/>
            <person name="Proctor R.H."/>
            <person name="Brown D.W."/>
        </authorList>
    </citation>
    <scope>NUCLEOTIDE SEQUENCE</scope>
    <source>
        <strain evidence="2">NRRL 20472</strain>
    </source>
</reference>
<dbReference type="PANTHER" id="PTHR23146:SF0">
    <property type="entry name" value="RNA POLYMERASE-ASSOCIATED PROTEIN LEO1"/>
    <property type="match status" value="1"/>
</dbReference>
<dbReference type="GO" id="GO:0016593">
    <property type="term" value="C:Cdc73/Paf1 complex"/>
    <property type="evidence" value="ECO:0007669"/>
    <property type="project" value="InterPro"/>
</dbReference>
<feature type="compositionally biased region" description="Acidic residues" evidence="1">
    <location>
        <begin position="344"/>
        <end position="367"/>
    </location>
</feature>
<dbReference type="GO" id="GO:1990269">
    <property type="term" value="F:RNA polymerase II C-terminal domain phosphoserine binding"/>
    <property type="evidence" value="ECO:0007669"/>
    <property type="project" value="TreeGrafter"/>
</dbReference>
<protein>
    <recommendedName>
        <fullName evidence="4">RNA polymerase-associated protein LEO1</fullName>
    </recommendedName>
</protein>
<evidence type="ECO:0000313" key="2">
    <source>
        <dbReference type="EMBL" id="KAF4964151.1"/>
    </source>
</evidence>
<dbReference type="EMBL" id="JABEXW010000425">
    <property type="protein sequence ID" value="KAF4964151.1"/>
    <property type="molecule type" value="Genomic_DNA"/>
</dbReference>
<accession>A0A8H4TUA2</accession>
<dbReference type="OrthoDB" id="20844at2759"/>
<name>A0A8H4TUA2_9HYPO</name>